<proteinExistence type="predicted"/>
<keyword evidence="1" id="KW-0472">Membrane</keyword>
<accession>A0A449B419</accession>
<dbReference type="InterPro" id="IPR036019">
    <property type="entry name" value="MscL_channel"/>
</dbReference>
<dbReference type="EMBL" id="LR215037">
    <property type="protein sequence ID" value="VEU75326.1"/>
    <property type="molecule type" value="Genomic_DNA"/>
</dbReference>
<reference evidence="2 3" key="1">
    <citation type="submission" date="2019-01" db="EMBL/GenBank/DDBJ databases">
        <authorList>
            <consortium name="Pathogen Informatics"/>
        </authorList>
    </citation>
    <scope>NUCLEOTIDE SEQUENCE [LARGE SCALE GENOMIC DNA]</scope>
    <source>
        <strain evidence="2 3">NCTC10168</strain>
    </source>
</reference>
<organism evidence="2 3">
    <name type="scientific">Mycoplasmopsis maculosa</name>
    <dbReference type="NCBI Taxonomy" id="114885"/>
    <lineage>
        <taxon>Bacteria</taxon>
        <taxon>Bacillati</taxon>
        <taxon>Mycoplasmatota</taxon>
        <taxon>Mycoplasmoidales</taxon>
        <taxon>Metamycoplasmataceae</taxon>
        <taxon>Mycoplasmopsis</taxon>
    </lineage>
</organism>
<dbReference type="KEGG" id="mmau:NCTC10168_00244"/>
<keyword evidence="1" id="KW-0812">Transmembrane</keyword>
<dbReference type="SUPFAM" id="SSF81330">
    <property type="entry name" value="Gated mechanosensitive channel"/>
    <property type="match status" value="1"/>
</dbReference>
<protein>
    <submittedName>
        <fullName evidence="2">Large conductance mechanosensitive channel protein</fullName>
    </submittedName>
</protein>
<feature type="transmembrane region" description="Helical" evidence="1">
    <location>
        <begin position="63"/>
        <end position="85"/>
    </location>
</feature>
<gene>
    <name evidence="2" type="primary">mscL</name>
    <name evidence="2" type="ORF">NCTC10168_00244</name>
</gene>
<evidence type="ECO:0000313" key="2">
    <source>
        <dbReference type="EMBL" id="VEU75326.1"/>
    </source>
</evidence>
<keyword evidence="3" id="KW-1185">Reference proteome</keyword>
<dbReference type="InterPro" id="IPR037673">
    <property type="entry name" value="MSC/AndL"/>
</dbReference>
<dbReference type="RefSeq" id="WP_129646345.1">
    <property type="nucleotide sequence ID" value="NZ_LR215037.1"/>
</dbReference>
<evidence type="ECO:0000313" key="3">
    <source>
        <dbReference type="Proteomes" id="UP000290243"/>
    </source>
</evidence>
<sequence>MFKKSVKEAWSVVKRGNMFMLAIGLLLGQSFNAVVSSLAKLIFSFIPGIDKIGEGTLFLEFVSALVSFLVVATFIFLMLIIVFLIKNAIISARLKKHPPVATIAAPSVEENILAELKEMNKRLAEHHQK</sequence>
<dbReference type="Pfam" id="PF01741">
    <property type="entry name" value="MscL"/>
    <property type="match status" value="1"/>
</dbReference>
<dbReference type="Gene3D" id="1.10.1200.120">
    <property type="entry name" value="Large-conductance mechanosensitive channel, MscL, domain 1"/>
    <property type="match status" value="1"/>
</dbReference>
<dbReference type="AlphaFoldDB" id="A0A449B419"/>
<name>A0A449B419_9BACT</name>
<keyword evidence="1" id="KW-1133">Transmembrane helix</keyword>
<dbReference type="Proteomes" id="UP000290243">
    <property type="component" value="Chromosome"/>
</dbReference>
<dbReference type="OrthoDB" id="401231at2"/>
<evidence type="ECO:0000256" key="1">
    <source>
        <dbReference type="SAM" id="Phobius"/>
    </source>
</evidence>